<evidence type="ECO:0000256" key="2">
    <source>
        <dbReference type="ARBA" id="ARBA00022801"/>
    </source>
</evidence>
<dbReference type="PANTHER" id="PTHR43046">
    <property type="entry name" value="GDP-MANNOSE MANNOSYL HYDROLASE"/>
    <property type="match status" value="1"/>
</dbReference>
<dbReference type="Gene3D" id="3.90.79.10">
    <property type="entry name" value="Nucleoside Triphosphate Pyrophosphohydrolase"/>
    <property type="match status" value="1"/>
</dbReference>
<organism evidence="4">
    <name type="scientific">uncultured Caudovirales phage</name>
    <dbReference type="NCBI Taxonomy" id="2100421"/>
    <lineage>
        <taxon>Viruses</taxon>
        <taxon>Duplodnaviria</taxon>
        <taxon>Heunggongvirae</taxon>
        <taxon>Uroviricota</taxon>
        <taxon>Caudoviricetes</taxon>
        <taxon>Peduoviridae</taxon>
        <taxon>Maltschvirus</taxon>
        <taxon>Maltschvirus maltsch</taxon>
    </lineage>
</organism>
<gene>
    <name evidence="4" type="ORF">UFOVP972_30</name>
</gene>
<keyword evidence="2 4" id="KW-0378">Hydrolase</keyword>
<sequence length="220" mass="25137">MLIAKASVLNGFLKRIDKGLIRLDNWMSLETAKNLKNLALKREKLNRELNINLEILMLTFDDFLNERWGEEVPLSNRRAAGVAIIWNNKILLIHPTNSSWKKSTCGIPKGKLEPGEDPLTGALRELEEETGVRLSPDQLDSESHSVDFYNRKNEVDGALIYFICEISDLSEIGLTSDRLPKNQLQLEEVDWGKFVSAEEAYPIINRNQIIILDRHLTLNK</sequence>
<dbReference type="InterPro" id="IPR015797">
    <property type="entry name" value="NUDIX_hydrolase-like_dom_sf"/>
</dbReference>
<dbReference type="InterPro" id="IPR000086">
    <property type="entry name" value="NUDIX_hydrolase_dom"/>
</dbReference>
<name>A0A6J5PYT8_9CAUD</name>
<proteinExistence type="predicted"/>
<dbReference type="GO" id="GO:0016787">
    <property type="term" value="F:hydrolase activity"/>
    <property type="evidence" value="ECO:0007669"/>
    <property type="project" value="UniProtKB-KW"/>
</dbReference>
<dbReference type="PANTHER" id="PTHR43046:SF14">
    <property type="entry name" value="MUTT_NUDIX FAMILY PROTEIN"/>
    <property type="match status" value="1"/>
</dbReference>
<accession>A0A6J5PYT8</accession>
<dbReference type="PROSITE" id="PS00893">
    <property type="entry name" value="NUDIX_BOX"/>
    <property type="match status" value="1"/>
</dbReference>
<evidence type="ECO:0000259" key="3">
    <source>
        <dbReference type="PROSITE" id="PS51462"/>
    </source>
</evidence>
<evidence type="ECO:0000256" key="1">
    <source>
        <dbReference type="ARBA" id="ARBA00001946"/>
    </source>
</evidence>
<dbReference type="Pfam" id="PF00293">
    <property type="entry name" value="NUDIX"/>
    <property type="match status" value="1"/>
</dbReference>
<dbReference type="PROSITE" id="PS51462">
    <property type="entry name" value="NUDIX"/>
    <property type="match status" value="1"/>
</dbReference>
<feature type="domain" description="Nudix hydrolase" evidence="3">
    <location>
        <begin position="75"/>
        <end position="217"/>
    </location>
</feature>
<protein>
    <submittedName>
        <fullName evidence="4">Nudix_Hydrolase domain containing protein</fullName>
    </submittedName>
</protein>
<dbReference type="EMBL" id="LR796923">
    <property type="protein sequence ID" value="CAB4174268.1"/>
    <property type="molecule type" value="Genomic_DNA"/>
</dbReference>
<reference evidence="4" key="1">
    <citation type="submission" date="2020-05" db="EMBL/GenBank/DDBJ databases">
        <authorList>
            <person name="Chiriac C."/>
            <person name="Salcher M."/>
            <person name="Ghai R."/>
            <person name="Kavagutti S V."/>
        </authorList>
    </citation>
    <scope>NUCLEOTIDE SEQUENCE</scope>
</reference>
<dbReference type="CDD" id="cd02883">
    <property type="entry name" value="NUDIX_Hydrolase"/>
    <property type="match status" value="1"/>
</dbReference>
<evidence type="ECO:0000313" key="4">
    <source>
        <dbReference type="EMBL" id="CAB4174268.1"/>
    </source>
</evidence>
<dbReference type="SUPFAM" id="SSF55811">
    <property type="entry name" value="Nudix"/>
    <property type="match status" value="1"/>
</dbReference>
<comment type="cofactor">
    <cofactor evidence="1">
        <name>Mg(2+)</name>
        <dbReference type="ChEBI" id="CHEBI:18420"/>
    </cofactor>
</comment>
<dbReference type="InterPro" id="IPR020084">
    <property type="entry name" value="NUDIX_hydrolase_CS"/>
</dbReference>